<protein>
    <recommendedName>
        <fullName evidence="1">Spermatogenesis-associated protein 20-like TRX domain-containing protein</fullName>
    </recommendedName>
</protein>
<evidence type="ECO:0000313" key="3">
    <source>
        <dbReference type="Proteomes" id="UP000799437"/>
    </source>
</evidence>
<dbReference type="SUPFAM" id="SSF52833">
    <property type="entry name" value="Thioredoxin-like"/>
    <property type="match status" value="1"/>
</dbReference>
<dbReference type="InterPro" id="IPR008928">
    <property type="entry name" value="6-hairpin_glycosidase_sf"/>
</dbReference>
<dbReference type="GO" id="GO:0005975">
    <property type="term" value="P:carbohydrate metabolic process"/>
    <property type="evidence" value="ECO:0007669"/>
    <property type="project" value="InterPro"/>
</dbReference>
<organism evidence="2 3">
    <name type="scientific">Pseudovirgaria hyperparasitica</name>
    <dbReference type="NCBI Taxonomy" id="470096"/>
    <lineage>
        <taxon>Eukaryota</taxon>
        <taxon>Fungi</taxon>
        <taxon>Dikarya</taxon>
        <taxon>Ascomycota</taxon>
        <taxon>Pezizomycotina</taxon>
        <taxon>Dothideomycetes</taxon>
        <taxon>Dothideomycetes incertae sedis</taxon>
        <taxon>Acrospermales</taxon>
        <taxon>Acrospermaceae</taxon>
        <taxon>Pseudovirgaria</taxon>
    </lineage>
</organism>
<dbReference type="Gene3D" id="1.50.10.10">
    <property type="match status" value="1"/>
</dbReference>
<dbReference type="InterPro" id="IPR004879">
    <property type="entry name" value="Ssp411-like_TRX"/>
</dbReference>
<dbReference type="OrthoDB" id="1923667at2759"/>
<evidence type="ECO:0000259" key="1">
    <source>
        <dbReference type="Pfam" id="PF03190"/>
    </source>
</evidence>
<accession>A0A6A6VZB1</accession>
<keyword evidence="3" id="KW-1185">Reference proteome</keyword>
<dbReference type="RefSeq" id="XP_033597637.1">
    <property type="nucleotide sequence ID" value="XM_033742040.1"/>
</dbReference>
<dbReference type="Proteomes" id="UP000799437">
    <property type="component" value="Unassembled WGS sequence"/>
</dbReference>
<dbReference type="GeneID" id="54483094"/>
<dbReference type="GO" id="GO:0003824">
    <property type="term" value="F:catalytic activity"/>
    <property type="evidence" value="ECO:0007669"/>
    <property type="project" value="UniProtKB-ARBA"/>
</dbReference>
<proteinExistence type="predicted"/>
<sequence length="747" mass="83004">MATQGASRSPIVDESLRLVNTLDKSRSPYVRGHMHNPVAWQMWTPETLALAKQTNRLLFVSIGYAACHWCHVMERESFENQEVANILNSSFIPVKIDREERPDIDRIYMNYVQATQGSGGWPLNVFITPNLEPIFGGTYFPGPGSASPTTGNVGFLDILEKIGDIWRNQQQRCLDSAKEITAQLKAFAEEGTVSRTGGPDDAADGLDLELLDDSYEHYKKKYDQIHAGFGGAPKFPTPVNLSFLLRLGQFPQAVEDVVGPEDVKKAQEMVIRTIKNMTRGGIHDQVGNGFARYSVTRDWSLPHFEKMLYDQAQLLPVYLDAYILTEDPELLSTVIDIATYLTTQPMHSTTGGFFSAEDADSFYRPTDKEKREGAFYVWSLKEFRDILGGRDGDICARYYNVQADGNVSPEHDAHDELLSQNVLAISCSPETLSKEFGLSVEDIIQTINTGRDKLLAHRNAERPRPALDDKIVVAWNGLAIGALARTGAVLQPLDATKASTYLTAATSAAAFIKKELFDPSTSTMKRVYREGPGDAPAFADDYAFLISGLLDLYESTFDDSHLAWADVLQRTQLDHFWDDKSFGFYSTAASATDLLLRLKDGLDNAEPSTNGVSATNLYRLSSLLNSDRYATLARQTCEAFEAEIMQHPFLFSSMMPSIVAGKLGVRSVVVCGEGADVDDVVAKWRNRVGGIGSLVRLTKDKGQWLRGQNELLKHMDPEKKRVMVCEAGACREDLDLGDLERVVRDLR</sequence>
<dbReference type="AlphaFoldDB" id="A0A6A6VZB1"/>
<dbReference type="Pfam" id="PF03190">
    <property type="entry name" value="Thioredox_DsbH"/>
    <property type="match status" value="1"/>
</dbReference>
<gene>
    <name evidence="2" type="ORF">EJ05DRAFT_442490</name>
</gene>
<dbReference type="InterPro" id="IPR024705">
    <property type="entry name" value="Ssp411"/>
</dbReference>
<dbReference type="PANTHER" id="PTHR42899:SF1">
    <property type="entry name" value="SPERMATOGENESIS-ASSOCIATED PROTEIN 20"/>
    <property type="match status" value="1"/>
</dbReference>
<name>A0A6A6VZB1_9PEZI</name>
<dbReference type="EMBL" id="ML996578">
    <property type="protein sequence ID" value="KAF2755186.1"/>
    <property type="molecule type" value="Genomic_DNA"/>
</dbReference>
<dbReference type="SUPFAM" id="SSF48208">
    <property type="entry name" value="Six-hairpin glycosidases"/>
    <property type="match status" value="1"/>
</dbReference>
<feature type="domain" description="Spermatogenesis-associated protein 20-like TRX" evidence="1">
    <location>
        <begin position="20"/>
        <end position="184"/>
    </location>
</feature>
<reference evidence="2" key="1">
    <citation type="journal article" date="2020" name="Stud. Mycol.">
        <title>101 Dothideomycetes genomes: a test case for predicting lifestyles and emergence of pathogens.</title>
        <authorList>
            <person name="Haridas S."/>
            <person name="Albert R."/>
            <person name="Binder M."/>
            <person name="Bloem J."/>
            <person name="Labutti K."/>
            <person name="Salamov A."/>
            <person name="Andreopoulos B."/>
            <person name="Baker S."/>
            <person name="Barry K."/>
            <person name="Bills G."/>
            <person name="Bluhm B."/>
            <person name="Cannon C."/>
            <person name="Castanera R."/>
            <person name="Culley D."/>
            <person name="Daum C."/>
            <person name="Ezra D."/>
            <person name="Gonzalez J."/>
            <person name="Henrissat B."/>
            <person name="Kuo A."/>
            <person name="Liang C."/>
            <person name="Lipzen A."/>
            <person name="Lutzoni F."/>
            <person name="Magnuson J."/>
            <person name="Mondo S."/>
            <person name="Nolan M."/>
            <person name="Ohm R."/>
            <person name="Pangilinan J."/>
            <person name="Park H.-J."/>
            <person name="Ramirez L."/>
            <person name="Alfaro M."/>
            <person name="Sun H."/>
            <person name="Tritt A."/>
            <person name="Yoshinaga Y."/>
            <person name="Zwiers L.-H."/>
            <person name="Turgeon B."/>
            <person name="Goodwin S."/>
            <person name="Spatafora J."/>
            <person name="Crous P."/>
            <person name="Grigoriev I."/>
        </authorList>
    </citation>
    <scope>NUCLEOTIDE SEQUENCE</scope>
    <source>
        <strain evidence="2">CBS 121739</strain>
    </source>
</reference>
<dbReference type="CDD" id="cd02955">
    <property type="entry name" value="SSP411"/>
    <property type="match status" value="1"/>
</dbReference>
<dbReference type="InterPro" id="IPR036249">
    <property type="entry name" value="Thioredoxin-like_sf"/>
</dbReference>
<dbReference type="InterPro" id="IPR012341">
    <property type="entry name" value="6hp_glycosidase-like_sf"/>
</dbReference>
<dbReference type="Gene3D" id="3.40.30.10">
    <property type="entry name" value="Glutaredoxin"/>
    <property type="match status" value="1"/>
</dbReference>
<dbReference type="PIRSF" id="PIRSF006402">
    <property type="entry name" value="UCP006402_thioredoxin"/>
    <property type="match status" value="1"/>
</dbReference>
<evidence type="ECO:0000313" key="2">
    <source>
        <dbReference type="EMBL" id="KAF2755186.1"/>
    </source>
</evidence>
<dbReference type="PANTHER" id="PTHR42899">
    <property type="entry name" value="SPERMATOGENESIS-ASSOCIATED PROTEIN 20"/>
    <property type="match status" value="1"/>
</dbReference>